<proteinExistence type="predicted"/>
<feature type="compositionally biased region" description="Polar residues" evidence="1">
    <location>
        <begin position="11"/>
        <end position="21"/>
    </location>
</feature>
<accession>A0A6J5PY51</accession>
<organism evidence="2">
    <name type="scientific">uncultured Caudovirales phage</name>
    <dbReference type="NCBI Taxonomy" id="2100421"/>
    <lineage>
        <taxon>Viruses</taxon>
        <taxon>Duplodnaviria</taxon>
        <taxon>Heunggongvirae</taxon>
        <taxon>Uroviricota</taxon>
        <taxon>Caudoviricetes</taxon>
        <taxon>Peduoviridae</taxon>
        <taxon>Maltschvirus</taxon>
        <taxon>Maltschvirus maltsch</taxon>
    </lineage>
</organism>
<protein>
    <submittedName>
        <fullName evidence="2">Uncharacterized protein</fullName>
    </submittedName>
</protein>
<evidence type="ECO:0000313" key="2">
    <source>
        <dbReference type="EMBL" id="CAB4175587.1"/>
    </source>
</evidence>
<evidence type="ECO:0000256" key="1">
    <source>
        <dbReference type="SAM" id="MobiDB-lite"/>
    </source>
</evidence>
<feature type="region of interest" description="Disordered" evidence="1">
    <location>
        <begin position="1"/>
        <end position="30"/>
    </location>
</feature>
<reference evidence="2" key="1">
    <citation type="submission" date="2020-05" db="EMBL/GenBank/DDBJ databases">
        <authorList>
            <person name="Chiriac C."/>
            <person name="Salcher M."/>
            <person name="Ghai R."/>
            <person name="Kavagutti S V."/>
        </authorList>
    </citation>
    <scope>NUCLEOTIDE SEQUENCE</scope>
</reference>
<dbReference type="EMBL" id="LR796923">
    <property type="protein sequence ID" value="CAB4175587.1"/>
    <property type="molecule type" value="Genomic_DNA"/>
</dbReference>
<gene>
    <name evidence="2" type="ORF">UFOVP972_264</name>
</gene>
<name>A0A6J5PY51_9CAUD</name>
<sequence>MVKGLGCPWSPTLNGSFTSKQQRGHISPLF</sequence>